<dbReference type="AlphaFoldDB" id="A0A653PLJ3"/>
<sequence length="155" mass="16682">MQKKPSERIKELGLVLPPAPPPAGLYKPVLVVDHFLYISGQGPMKNDGSLIVGRAGFDMTTEEAKVAARQVALTMLSTIQTHFGDIDKIKRIVKTLGMVNSTPDFGQQPLVINGFSELMADIFGPDNGVGVRSAVGMILPGGIPVEIEAHFELHH</sequence>
<dbReference type="EMBL" id="CABWLR010000002">
    <property type="protein sequence ID" value="VXB30508.1"/>
    <property type="molecule type" value="Genomic_DNA"/>
</dbReference>
<gene>
    <name evidence="2" type="ORF">MARI151_20273</name>
</gene>
<dbReference type="PANTHER" id="PTHR43760">
    <property type="entry name" value="ENDORIBONUCLEASE-RELATED"/>
    <property type="match status" value="1"/>
</dbReference>
<evidence type="ECO:0000313" key="3">
    <source>
        <dbReference type="Proteomes" id="UP000430202"/>
    </source>
</evidence>
<dbReference type="PANTHER" id="PTHR43760:SF1">
    <property type="entry name" value="ENDORIBONUCLEASE L-PSP_CHORISMATE MUTASE-LIKE DOMAIN-CONTAINING PROTEIN"/>
    <property type="match status" value="1"/>
</dbReference>
<dbReference type="CDD" id="cd02199">
    <property type="entry name" value="YjgF_YER057c_UK114_like_1"/>
    <property type="match status" value="1"/>
</dbReference>
<dbReference type="InterPro" id="IPR013813">
    <property type="entry name" value="Endoribo_LPSP/chorism_mut-like"/>
</dbReference>
<accession>A0A653PLJ3</accession>
<evidence type="ECO:0000259" key="1">
    <source>
        <dbReference type="Pfam" id="PF14588"/>
    </source>
</evidence>
<proteinExistence type="predicted"/>
<dbReference type="Pfam" id="PF14588">
    <property type="entry name" value="YjgF_endoribonc"/>
    <property type="match status" value="1"/>
</dbReference>
<name>A0A653PLJ3_9FLAO</name>
<evidence type="ECO:0000313" key="2">
    <source>
        <dbReference type="EMBL" id="VXB30508.1"/>
    </source>
</evidence>
<dbReference type="SUPFAM" id="SSF55298">
    <property type="entry name" value="YjgF-like"/>
    <property type="match status" value="1"/>
</dbReference>
<dbReference type="InterPro" id="IPR035959">
    <property type="entry name" value="RutC-like_sf"/>
</dbReference>
<dbReference type="Gene3D" id="3.30.1330.40">
    <property type="entry name" value="RutC-like"/>
    <property type="match status" value="1"/>
</dbReference>
<feature type="domain" description="Endoribonuclease L-PSP/chorismate mutase-like" evidence="1">
    <location>
        <begin position="8"/>
        <end position="125"/>
    </location>
</feature>
<protein>
    <recommendedName>
        <fullName evidence="1">Endoribonuclease L-PSP/chorismate mutase-like domain-containing protein</fullName>
    </recommendedName>
</protein>
<dbReference type="RefSeq" id="WP_159302174.1">
    <property type="nucleotide sequence ID" value="NZ_LR733271.1"/>
</dbReference>
<reference evidence="2 3" key="1">
    <citation type="submission" date="2019-10" db="EMBL/GenBank/DDBJ databases">
        <authorList>
            <person name="Karimi E."/>
        </authorList>
    </citation>
    <scope>NUCLEOTIDE SEQUENCE [LARGE SCALE GENOMIC DNA]</scope>
    <source>
        <strain evidence="2">Maribacter sp. 151</strain>
    </source>
</reference>
<keyword evidence="3" id="KW-1185">Reference proteome</keyword>
<organism evidence="2 3">
    <name type="scientific">Maribacter litoralis</name>
    <dbReference type="NCBI Taxonomy" id="2059726"/>
    <lineage>
        <taxon>Bacteria</taxon>
        <taxon>Pseudomonadati</taxon>
        <taxon>Bacteroidota</taxon>
        <taxon>Flavobacteriia</taxon>
        <taxon>Flavobacteriales</taxon>
        <taxon>Flavobacteriaceae</taxon>
        <taxon>Maribacter</taxon>
    </lineage>
</organism>
<dbReference type="Proteomes" id="UP000430202">
    <property type="component" value="Unassembled WGS sequence"/>
</dbReference>